<dbReference type="SUPFAM" id="SSF56672">
    <property type="entry name" value="DNA/RNA polymerases"/>
    <property type="match status" value="1"/>
</dbReference>
<evidence type="ECO:0008006" key="3">
    <source>
        <dbReference type="Google" id="ProtNLM"/>
    </source>
</evidence>
<evidence type="ECO:0000313" key="1">
    <source>
        <dbReference type="EMBL" id="OWZ11367.1"/>
    </source>
</evidence>
<dbReference type="AlphaFoldDB" id="A0A225W2X8"/>
<dbReference type="Proteomes" id="UP000198211">
    <property type="component" value="Unassembled WGS sequence"/>
</dbReference>
<organism evidence="1 2">
    <name type="scientific">Phytophthora megakarya</name>
    <dbReference type="NCBI Taxonomy" id="4795"/>
    <lineage>
        <taxon>Eukaryota</taxon>
        <taxon>Sar</taxon>
        <taxon>Stramenopiles</taxon>
        <taxon>Oomycota</taxon>
        <taxon>Peronosporomycetes</taxon>
        <taxon>Peronosporales</taxon>
        <taxon>Peronosporaceae</taxon>
        <taxon>Phytophthora</taxon>
    </lineage>
</organism>
<evidence type="ECO:0000313" key="2">
    <source>
        <dbReference type="Proteomes" id="UP000198211"/>
    </source>
</evidence>
<comment type="caution">
    <text evidence="1">The sequence shown here is derived from an EMBL/GenBank/DDBJ whole genome shotgun (WGS) entry which is preliminary data.</text>
</comment>
<dbReference type="OrthoDB" id="161002at2759"/>
<dbReference type="Gene3D" id="3.30.70.270">
    <property type="match status" value="1"/>
</dbReference>
<protein>
    <recommendedName>
        <fullName evidence="3">Reverse transcriptase domain-containing protein</fullName>
    </recommendedName>
</protein>
<dbReference type="InterPro" id="IPR043128">
    <property type="entry name" value="Rev_trsase/Diguanyl_cyclase"/>
</dbReference>
<dbReference type="EMBL" id="NBNE01002143">
    <property type="protein sequence ID" value="OWZ11367.1"/>
    <property type="molecule type" value="Genomic_DNA"/>
</dbReference>
<reference evidence="2" key="1">
    <citation type="submission" date="2017-03" db="EMBL/GenBank/DDBJ databases">
        <title>Phytopthora megakarya and P. palmivora, two closely related causual agents of cacao black pod achieved similar genome size and gene model numbers by different mechanisms.</title>
        <authorList>
            <person name="Ali S."/>
            <person name="Shao J."/>
            <person name="Larry D.J."/>
            <person name="Kronmiller B."/>
            <person name="Shen D."/>
            <person name="Strem M.D."/>
            <person name="Melnick R.L."/>
            <person name="Guiltinan M.J."/>
            <person name="Tyler B.M."/>
            <person name="Meinhardt L.W."/>
            <person name="Bailey B.A."/>
        </authorList>
    </citation>
    <scope>NUCLEOTIDE SEQUENCE [LARGE SCALE GENOMIC DNA]</scope>
    <source>
        <strain evidence="2">zdho120</strain>
    </source>
</reference>
<gene>
    <name evidence="1" type="ORF">PHMEG_00015616</name>
</gene>
<keyword evidence="2" id="KW-1185">Reference proteome</keyword>
<dbReference type="InterPro" id="IPR043502">
    <property type="entry name" value="DNA/RNA_pol_sf"/>
</dbReference>
<sequence>MGLSCNPAAFNSLIQKVFADLSSFCKAYFDDLFVYTETNDMGFERDKDKHVYTKLSKCSFCASEIPGLGDFIGIHHPDKVRMIQKGQKPHTKCELQSFLGT</sequence>
<proteinExistence type="predicted"/>
<accession>A0A225W2X8</accession>
<name>A0A225W2X8_9STRA</name>